<dbReference type="InterPro" id="IPR035901">
    <property type="entry name" value="GIY-YIG_endonuc_sf"/>
</dbReference>
<dbReference type="GO" id="GO:0017108">
    <property type="term" value="F:5'-flap endonuclease activity"/>
    <property type="evidence" value="ECO:0007669"/>
    <property type="project" value="InterPro"/>
</dbReference>
<evidence type="ECO:0000256" key="8">
    <source>
        <dbReference type="HAMAP-Rule" id="MF_03100"/>
    </source>
</evidence>
<dbReference type="FunFam" id="3.40.1440.10:FF:000005">
    <property type="entry name" value="Structure-specific endonuclease subunit SLX1 homolog"/>
    <property type="match status" value="1"/>
</dbReference>
<keyword evidence="4 8" id="KW-0378">Hydrolase</keyword>
<dbReference type="InterPro" id="IPR000305">
    <property type="entry name" value="GIY-YIG_endonuc"/>
</dbReference>
<feature type="region of interest" description="Disordered" evidence="9">
    <location>
        <begin position="1"/>
        <end position="31"/>
    </location>
</feature>
<evidence type="ECO:0000256" key="1">
    <source>
        <dbReference type="ARBA" id="ARBA00022722"/>
    </source>
</evidence>
<keyword evidence="1 8" id="KW-0540">Nuclease</keyword>
<evidence type="ECO:0000256" key="2">
    <source>
        <dbReference type="ARBA" id="ARBA00022759"/>
    </source>
</evidence>
<keyword evidence="2 8" id="KW-0255">Endonuclease</keyword>
<dbReference type="GO" id="GO:0033557">
    <property type="term" value="C:Slx1-Slx4 complex"/>
    <property type="evidence" value="ECO:0007669"/>
    <property type="project" value="UniProtKB-UniRule"/>
</dbReference>
<evidence type="ECO:0000259" key="10">
    <source>
        <dbReference type="PROSITE" id="PS50164"/>
    </source>
</evidence>
<keyword evidence="5 8" id="KW-0233">DNA recombination</keyword>
<organism evidence="11 12">
    <name type="scientific">Rhodamnia argentea</name>
    <dbReference type="NCBI Taxonomy" id="178133"/>
    <lineage>
        <taxon>Eukaryota</taxon>
        <taxon>Viridiplantae</taxon>
        <taxon>Streptophyta</taxon>
        <taxon>Embryophyta</taxon>
        <taxon>Tracheophyta</taxon>
        <taxon>Spermatophyta</taxon>
        <taxon>Magnoliopsida</taxon>
        <taxon>eudicotyledons</taxon>
        <taxon>Gunneridae</taxon>
        <taxon>Pentapetalae</taxon>
        <taxon>rosids</taxon>
        <taxon>malvids</taxon>
        <taxon>Myrtales</taxon>
        <taxon>Myrtaceae</taxon>
        <taxon>Myrtoideae</taxon>
        <taxon>Myrteae</taxon>
        <taxon>Australasian group</taxon>
        <taxon>Rhodamnia</taxon>
    </lineage>
</organism>
<comment type="function">
    <text evidence="8">Catalytic subunit of a heterodimeric structure-specific endonuclease that resolves DNA secondary structures generated during DNA repair and recombination. Has endonuclease activity towards branched DNA substrates, introducing single-strand cuts in duplex DNA close to junctions with ss-DNA.</text>
</comment>
<protein>
    <recommendedName>
        <fullName evidence="8">Structure-specific endonuclease subunit SLX1 homolog</fullName>
        <ecNumber evidence="8">3.1.-.-</ecNumber>
    </recommendedName>
</protein>
<sequence>MGKRRGRSEKVENLAARSTEIEEEEEEGKGDGDGKFFACYLLASLSPRHKGHTYIGFTVNPRRRIRQHNGELMCGAWRTKRKRPWEMVFCIYGFPSHVSALQFEWAWQHPRESLAVRKAASEFKSLSGIGNKIKLAYTMLNLPSWQSLNIRVNYFSTKYTEHSAGCLSLPEHMKVQICPMDELPCYSDGIAVSMPEGEWEGEVEVDDKDCNAHRLEEQSVRDETIHNLSYDEPPVHRPIYGEDYGVGLSPVRVQSSVNPCSFYSDEGRSAELNKQLEGKLPETSSTANNSQETTRFIAAEEIEIVELFTPSLNPTSSSGKRRRVSTICPEIIDLTQSPIFV</sequence>
<dbReference type="Gene3D" id="3.40.1440.10">
    <property type="entry name" value="GIY-YIG endonuclease"/>
    <property type="match status" value="1"/>
</dbReference>
<dbReference type="SMART" id="SM00465">
    <property type="entry name" value="GIYc"/>
    <property type="match status" value="1"/>
</dbReference>
<evidence type="ECO:0000256" key="4">
    <source>
        <dbReference type="ARBA" id="ARBA00022801"/>
    </source>
</evidence>
<comment type="caution">
    <text evidence="8">Lacks conserved residue(s) required for the propagation of feature annotation.</text>
</comment>
<dbReference type="GO" id="GO:0000724">
    <property type="term" value="P:double-strand break repair via homologous recombination"/>
    <property type="evidence" value="ECO:0007669"/>
    <property type="project" value="TreeGrafter"/>
</dbReference>
<dbReference type="PANTHER" id="PTHR20208:SF10">
    <property type="entry name" value="STRUCTURE-SPECIFIC ENDONUCLEASE SUBUNIT SLX1"/>
    <property type="match status" value="1"/>
</dbReference>
<proteinExistence type="inferred from homology"/>
<dbReference type="EC" id="3.1.-.-" evidence="8"/>
<comment type="similarity">
    <text evidence="8">Belongs to the SLX1 family.</text>
</comment>
<evidence type="ECO:0000256" key="9">
    <source>
        <dbReference type="SAM" id="MobiDB-lite"/>
    </source>
</evidence>
<reference evidence="12" key="1">
    <citation type="submission" date="2025-08" db="UniProtKB">
        <authorList>
            <consortium name="RefSeq"/>
        </authorList>
    </citation>
    <scope>IDENTIFICATION</scope>
    <source>
        <tissue evidence="12">Leaf</tissue>
    </source>
</reference>
<evidence type="ECO:0000313" key="11">
    <source>
        <dbReference type="Proteomes" id="UP000827889"/>
    </source>
</evidence>
<dbReference type="KEGG" id="rarg:115736510"/>
<gene>
    <name evidence="12" type="primary">LOC115736510</name>
</gene>
<keyword evidence="11" id="KW-1185">Reference proteome</keyword>
<dbReference type="HAMAP" id="MF_03100">
    <property type="entry name" value="Endonuc_su_Slx1"/>
    <property type="match status" value="1"/>
</dbReference>
<comment type="subcellular location">
    <subcellularLocation>
        <location evidence="8">Nucleus</location>
    </subcellularLocation>
</comment>
<keyword evidence="6 8" id="KW-0234">DNA repair</keyword>
<evidence type="ECO:0000313" key="12">
    <source>
        <dbReference type="RefSeq" id="XP_030524096.1"/>
    </source>
</evidence>
<evidence type="ECO:0000256" key="7">
    <source>
        <dbReference type="ARBA" id="ARBA00023242"/>
    </source>
</evidence>
<keyword evidence="7 8" id="KW-0539">Nucleus</keyword>
<dbReference type="Pfam" id="PF01541">
    <property type="entry name" value="GIY-YIG"/>
    <property type="match status" value="1"/>
</dbReference>
<name>A0A8B8NNK6_9MYRT</name>
<comment type="subunit">
    <text evidence="8">Forms a heterodimer with a member of the SLX4 family.</text>
</comment>
<evidence type="ECO:0000256" key="5">
    <source>
        <dbReference type="ARBA" id="ARBA00023172"/>
    </source>
</evidence>
<feature type="domain" description="GIY-YIG" evidence="10">
    <location>
        <begin position="35"/>
        <end position="117"/>
    </location>
</feature>
<dbReference type="GeneID" id="115736510"/>
<dbReference type="SUPFAM" id="SSF82771">
    <property type="entry name" value="GIY-YIG endonuclease"/>
    <property type="match status" value="1"/>
</dbReference>
<dbReference type="GO" id="GO:0008821">
    <property type="term" value="F:crossover junction DNA endonuclease activity"/>
    <property type="evidence" value="ECO:0007669"/>
    <property type="project" value="TreeGrafter"/>
</dbReference>
<dbReference type="InterPro" id="IPR027520">
    <property type="entry name" value="Slx1"/>
</dbReference>
<dbReference type="InterPro" id="IPR050381">
    <property type="entry name" value="SLX1_endonuclease"/>
</dbReference>
<dbReference type="RefSeq" id="XP_030524096.1">
    <property type="nucleotide sequence ID" value="XM_030668236.2"/>
</dbReference>
<comment type="cofactor">
    <cofactor evidence="8">
        <name>a divalent metal cation</name>
        <dbReference type="ChEBI" id="CHEBI:60240"/>
    </cofactor>
</comment>
<evidence type="ECO:0000256" key="3">
    <source>
        <dbReference type="ARBA" id="ARBA00022763"/>
    </source>
</evidence>
<dbReference type="OrthoDB" id="24645at2759"/>
<keyword evidence="3 8" id="KW-0227">DNA damage</keyword>
<dbReference type="PANTHER" id="PTHR20208">
    <property type="entry name" value="STRUCTURE-SPECIFIC ENDONUCLEASE SUBUNIT SLX1"/>
    <property type="match status" value="1"/>
</dbReference>
<accession>A0A8B8NNK6</accession>
<evidence type="ECO:0000256" key="6">
    <source>
        <dbReference type="ARBA" id="ARBA00023204"/>
    </source>
</evidence>
<dbReference type="AlphaFoldDB" id="A0A8B8NNK6"/>
<dbReference type="Proteomes" id="UP000827889">
    <property type="component" value="Chromosome 8"/>
</dbReference>
<dbReference type="PROSITE" id="PS50164">
    <property type="entry name" value="GIY_YIG"/>
    <property type="match status" value="1"/>
</dbReference>
<dbReference type="CDD" id="cd10455">
    <property type="entry name" value="GIY-YIG_SLX1"/>
    <property type="match status" value="1"/>
</dbReference>